<dbReference type="EMBL" id="CADCVB010000002">
    <property type="protein sequence ID" value="CAA9404818.1"/>
    <property type="molecule type" value="Genomic_DNA"/>
</dbReference>
<organism evidence="1">
    <name type="scientific">uncultured Rubrobacteraceae bacterium</name>
    <dbReference type="NCBI Taxonomy" id="349277"/>
    <lineage>
        <taxon>Bacteria</taxon>
        <taxon>Bacillati</taxon>
        <taxon>Actinomycetota</taxon>
        <taxon>Rubrobacteria</taxon>
        <taxon>Rubrobacterales</taxon>
        <taxon>Rubrobacteraceae</taxon>
        <taxon>environmental samples</taxon>
    </lineage>
</organism>
<accession>A0A6J4P3K3</accession>
<feature type="non-terminal residue" evidence="1">
    <location>
        <position position="1"/>
    </location>
</feature>
<dbReference type="AlphaFoldDB" id="A0A6J4P3K3"/>
<gene>
    <name evidence="1" type="ORF">AVDCRST_MAG78-53</name>
</gene>
<reference evidence="1" key="1">
    <citation type="submission" date="2020-02" db="EMBL/GenBank/DDBJ databases">
        <authorList>
            <person name="Meier V. D."/>
        </authorList>
    </citation>
    <scope>NUCLEOTIDE SEQUENCE</scope>
    <source>
        <strain evidence="1">AVDCRST_MAG78</strain>
    </source>
</reference>
<evidence type="ECO:0000313" key="1">
    <source>
        <dbReference type="EMBL" id="CAA9404818.1"/>
    </source>
</evidence>
<feature type="non-terminal residue" evidence="1">
    <location>
        <position position="41"/>
    </location>
</feature>
<name>A0A6J4P3K3_9ACTN</name>
<proteinExistence type="predicted"/>
<sequence>WTTRRLCAADHLRATCVRSTILAPYRSTASATTRHAAPALR</sequence>
<protein>
    <submittedName>
        <fullName evidence="1">Uncharacterized protein</fullName>
    </submittedName>
</protein>